<evidence type="ECO:0000256" key="4">
    <source>
        <dbReference type="RuleBase" id="RU362068"/>
    </source>
</evidence>
<dbReference type="FunFam" id="1.10.1040.10:FF:000017">
    <property type="entry name" value="2-dehydropantoate 2-reductase"/>
    <property type="match status" value="1"/>
</dbReference>
<comment type="caution">
    <text evidence="7">The sequence shown here is derived from an EMBL/GenBank/DDBJ whole genome shotgun (WGS) entry which is preliminary data.</text>
</comment>
<dbReference type="SUPFAM" id="SSF51735">
    <property type="entry name" value="NAD(P)-binding Rossmann-fold domains"/>
    <property type="match status" value="1"/>
</dbReference>
<evidence type="ECO:0000259" key="6">
    <source>
        <dbReference type="Pfam" id="PF08546"/>
    </source>
</evidence>
<accession>A0A4Y8LNN7</accession>
<keyword evidence="4" id="KW-0566">Pantothenate biosynthesis</keyword>
<dbReference type="Gene3D" id="1.10.1040.10">
    <property type="entry name" value="N-(1-d-carboxylethyl)-l-norvaline Dehydrogenase, domain 2"/>
    <property type="match status" value="1"/>
</dbReference>
<evidence type="ECO:0000313" key="7">
    <source>
        <dbReference type="EMBL" id="TFE19834.1"/>
    </source>
</evidence>
<proteinExistence type="inferred from homology"/>
<dbReference type="NCBIfam" id="TIGR00745">
    <property type="entry name" value="apbA_panE"/>
    <property type="match status" value="1"/>
</dbReference>
<evidence type="ECO:0000256" key="1">
    <source>
        <dbReference type="ARBA" id="ARBA00007870"/>
    </source>
</evidence>
<dbReference type="InterPro" id="IPR013328">
    <property type="entry name" value="6PGD_dom2"/>
</dbReference>
<dbReference type="Pfam" id="PF08546">
    <property type="entry name" value="ApbA_C"/>
    <property type="match status" value="1"/>
</dbReference>
<organism evidence="7 8">
    <name type="scientific">Cohnella luojiensis</name>
    <dbReference type="NCBI Taxonomy" id="652876"/>
    <lineage>
        <taxon>Bacteria</taxon>
        <taxon>Bacillati</taxon>
        <taxon>Bacillota</taxon>
        <taxon>Bacilli</taxon>
        <taxon>Bacillales</taxon>
        <taxon>Paenibacillaceae</taxon>
        <taxon>Cohnella</taxon>
    </lineage>
</organism>
<name>A0A4Y8LNN7_9BACL</name>
<dbReference type="InterPro" id="IPR008927">
    <property type="entry name" value="6-PGluconate_DH-like_C_sf"/>
</dbReference>
<dbReference type="InterPro" id="IPR013332">
    <property type="entry name" value="KPR_N"/>
</dbReference>
<dbReference type="InterPro" id="IPR003710">
    <property type="entry name" value="ApbA"/>
</dbReference>
<evidence type="ECO:0000259" key="5">
    <source>
        <dbReference type="Pfam" id="PF02558"/>
    </source>
</evidence>
<dbReference type="InterPro" id="IPR013752">
    <property type="entry name" value="KPA_reductase"/>
</dbReference>
<dbReference type="Pfam" id="PF02558">
    <property type="entry name" value="ApbA"/>
    <property type="match status" value="1"/>
</dbReference>
<comment type="function">
    <text evidence="4">Catalyzes the NADPH-dependent reduction of ketopantoate into pantoic acid.</text>
</comment>
<gene>
    <name evidence="7" type="ORF">E2980_21835</name>
</gene>
<evidence type="ECO:0000256" key="2">
    <source>
        <dbReference type="ARBA" id="ARBA00022857"/>
    </source>
</evidence>
<dbReference type="PANTHER" id="PTHR21708:SF26">
    <property type="entry name" value="2-DEHYDROPANTOATE 2-REDUCTASE"/>
    <property type="match status" value="1"/>
</dbReference>
<dbReference type="UniPathway" id="UPA00028">
    <property type="reaction ID" value="UER00004"/>
</dbReference>
<dbReference type="GO" id="GO:0008677">
    <property type="term" value="F:2-dehydropantoate 2-reductase activity"/>
    <property type="evidence" value="ECO:0007669"/>
    <property type="project" value="UniProtKB-EC"/>
</dbReference>
<comment type="similarity">
    <text evidence="1 4">Belongs to the ketopantoate reductase family.</text>
</comment>
<keyword evidence="2 4" id="KW-0521">NADP</keyword>
<dbReference type="EMBL" id="SOMN01000047">
    <property type="protein sequence ID" value="TFE19834.1"/>
    <property type="molecule type" value="Genomic_DNA"/>
</dbReference>
<comment type="catalytic activity">
    <reaction evidence="4">
        <text>(R)-pantoate + NADP(+) = 2-dehydropantoate + NADPH + H(+)</text>
        <dbReference type="Rhea" id="RHEA:16233"/>
        <dbReference type="ChEBI" id="CHEBI:11561"/>
        <dbReference type="ChEBI" id="CHEBI:15378"/>
        <dbReference type="ChEBI" id="CHEBI:15980"/>
        <dbReference type="ChEBI" id="CHEBI:57783"/>
        <dbReference type="ChEBI" id="CHEBI:58349"/>
        <dbReference type="EC" id="1.1.1.169"/>
    </reaction>
</comment>
<comment type="pathway">
    <text evidence="4">Cofactor biosynthesis; (R)-pantothenate biosynthesis; (R)-pantoate from 3-methyl-2-oxobutanoate: step 2/2.</text>
</comment>
<dbReference type="PANTHER" id="PTHR21708">
    <property type="entry name" value="PROBABLE 2-DEHYDROPANTOATE 2-REDUCTASE"/>
    <property type="match status" value="1"/>
</dbReference>
<keyword evidence="8" id="KW-1185">Reference proteome</keyword>
<dbReference type="Proteomes" id="UP000297900">
    <property type="component" value="Unassembled WGS sequence"/>
</dbReference>
<dbReference type="SUPFAM" id="SSF48179">
    <property type="entry name" value="6-phosphogluconate dehydrogenase C-terminal domain-like"/>
    <property type="match status" value="1"/>
</dbReference>
<dbReference type="GO" id="GO:0015940">
    <property type="term" value="P:pantothenate biosynthetic process"/>
    <property type="evidence" value="ECO:0007669"/>
    <property type="project" value="UniProtKB-UniPathway"/>
</dbReference>
<dbReference type="AlphaFoldDB" id="A0A4Y8LNN7"/>
<dbReference type="InterPro" id="IPR051402">
    <property type="entry name" value="KPR-Related"/>
</dbReference>
<keyword evidence="3 4" id="KW-0560">Oxidoreductase</keyword>
<dbReference type="OrthoDB" id="9793586at2"/>
<reference evidence="7 8" key="1">
    <citation type="submission" date="2019-03" db="EMBL/GenBank/DDBJ databases">
        <title>Cohnella endophytica sp. nov., a novel endophytic bacterium isolated from bark of Sonneratia apetala.</title>
        <authorList>
            <person name="Tuo L."/>
        </authorList>
    </citation>
    <scope>NUCLEOTIDE SEQUENCE [LARGE SCALE GENOMIC DNA]</scope>
    <source>
        <strain evidence="7 8">CCTCC AB 208254</strain>
    </source>
</reference>
<sequence length="310" mass="34306">MKTVVVGAGAIGGFIAARMLEAGLDVTLLVREGRKQKLQAHGLVVKSPTGDHESRPPLLVSGEVGGPFDLVIMAIKAYGLNEAIEQLRPYLHPHTAILPFLNGMKHMEQLAEAYPGQPLLGGVARIEVTLGEDGVIHHLTPNHQFTYGKFRNFTEPQYEALRIALSVVPLFAEKSDIGRDLWEKYALINVLSGLTSLFQASVGDIRDSSRGMDTFKQAFQETSEVIRLAGGKLSEGLVEKQLKMIEKWPRESTSSMLRDLSLGLPTESEHIQGYLLELAHRYGCSVPLLEIIRQRLEIYENHRIAAFKSS</sequence>
<feature type="domain" description="Ketopantoate reductase C-terminal" evidence="6">
    <location>
        <begin position="176"/>
        <end position="296"/>
    </location>
</feature>
<evidence type="ECO:0000313" key="8">
    <source>
        <dbReference type="Proteomes" id="UP000297900"/>
    </source>
</evidence>
<dbReference type="RefSeq" id="WP_135154370.1">
    <property type="nucleotide sequence ID" value="NZ_SOMN01000047.1"/>
</dbReference>
<dbReference type="GO" id="GO:0005737">
    <property type="term" value="C:cytoplasm"/>
    <property type="evidence" value="ECO:0007669"/>
    <property type="project" value="TreeGrafter"/>
</dbReference>
<feature type="domain" description="Ketopantoate reductase N-terminal" evidence="5">
    <location>
        <begin position="4"/>
        <end position="151"/>
    </location>
</feature>
<dbReference type="EC" id="1.1.1.169" evidence="4"/>
<protein>
    <recommendedName>
        <fullName evidence="4">2-dehydropantoate 2-reductase</fullName>
        <ecNumber evidence="4">1.1.1.169</ecNumber>
    </recommendedName>
    <alternativeName>
        <fullName evidence="4">Ketopantoate reductase</fullName>
    </alternativeName>
</protein>
<dbReference type="FunFam" id="3.40.50.720:FF:000307">
    <property type="entry name" value="2-dehydropantoate 2-reductase"/>
    <property type="match status" value="1"/>
</dbReference>
<dbReference type="Gene3D" id="3.40.50.720">
    <property type="entry name" value="NAD(P)-binding Rossmann-like Domain"/>
    <property type="match status" value="1"/>
</dbReference>
<evidence type="ECO:0000256" key="3">
    <source>
        <dbReference type="ARBA" id="ARBA00023002"/>
    </source>
</evidence>
<dbReference type="InterPro" id="IPR036291">
    <property type="entry name" value="NAD(P)-bd_dom_sf"/>
</dbReference>